<accession>A0AAE9Y977</accession>
<dbReference type="EMBL" id="CP116942">
    <property type="protein sequence ID" value="WCO69105.1"/>
    <property type="molecule type" value="Genomic_DNA"/>
</dbReference>
<feature type="region of interest" description="Disordered" evidence="1">
    <location>
        <begin position="61"/>
        <end position="105"/>
    </location>
</feature>
<reference evidence="2" key="1">
    <citation type="submission" date="2023-01" db="EMBL/GenBank/DDBJ databases">
        <title>The diversity of Class Acidimicrobiia in South China Sea sediment environments and the proposal of Iamia marina sp. nov., a novel species of the genus Iamia.</title>
        <authorList>
            <person name="He Y."/>
            <person name="Tian X."/>
        </authorList>
    </citation>
    <scope>NUCLEOTIDE SEQUENCE</scope>
    <source>
        <strain evidence="2">DSM 19957</strain>
    </source>
</reference>
<gene>
    <name evidence="2" type="ORF">PO878_10245</name>
</gene>
<evidence type="ECO:0000256" key="1">
    <source>
        <dbReference type="SAM" id="MobiDB-lite"/>
    </source>
</evidence>
<evidence type="ECO:0000313" key="2">
    <source>
        <dbReference type="EMBL" id="WCO69105.1"/>
    </source>
</evidence>
<dbReference type="AlphaFoldDB" id="A0AAE9Y977"/>
<feature type="compositionally biased region" description="Pro residues" evidence="1">
    <location>
        <begin position="79"/>
        <end position="92"/>
    </location>
</feature>
<name>A0AAE9Y977_9ACTN</name>
<proteinExistence type="predicted"/>
<dbReference type="Proteomes" id="UP001216390">
    <property type="component" value="Chromosome"/>
</dbReference>
<dbReference type="RefSeq" id="WP_272738619.1">
    <property type="nucleotide sequence ID" value="NZ_CP116942.1"/>
</dbReference>
<protein>
    <submittedName>
        <fullName evidence="2">Uncharacterized protein</fullName>
    </submittedName>
</protein>
<sequence length="105" mass="11187">MTAAQERECRTALRLASVALRDVPLTTDAYRSWRAGQVTPWPSAPDICATLGPWGEAVRHAGGTPPPAVEVLELGDRPGGPPPPPTRTAPPAPRHRRPTRAATAR</sequence>
<evidence type="ECO:0000313" key="3">
    <source>
        <dbReference type="Proteomes" id="UP001216390"/>
    </source>
</evidence>
<dbReference type="KEGG" id="ima:PO878_10245"/>
<keyword evidence="3" id="KW-1185">Reference proteome</keyword>
<organism evidence="2 3">
    <name type="scientific">Iamia majanohamensis</name>
    <dbReference type="NCBI Taxonomy" id="467976"/>
    <lineage>
        <taxon>Bacteria</taxon>
        <taxon>Bacillati</taxon>
        <taxon>Actinomycetota</taxon>
        <taxon>Acidimicrobiia</taxon>
        <taxon>Acidimicrobiales</taxon>
        <taxon>Iamiaceae</taxon>
        <taxon>Iamia</taxon>
    </lineage>
</organism>